<evidence type="ECO:0000256" key="1">
    <source>
        <dbReference type="ARBA" id="ARBA00004431"/>
    </source>
</evidence>
<evidence type="ECO:0000256" key="5">
    <source>
        <dbReference type="ARBA" id="ARBA00023210"/>
    </source>
</evidence>
<name>A0ABX0YZI4_STRTL</name>
<evidence type="ECO:0000313" key="7">
    <source>
        <dbReference type="EMBL" id="NJP16549.1"/>
    </source>
</evidence>
<organism evidence="7 8">
    <name type="scientific">Streptomyces thermoviolaceus subsp. thermoviolaceus</name>
    <dbReference type="NCBI Taxonomy" id="66860"/>
    <lineage>
        <taxon>Bacteria</taxon>
        <taxon>Bacillati</taxon>
        <taxon>Actinomycetota</taxon>
        <taxon>Actinomycetes</taxon>
        <taxon>Kitasatosporales</taxon>
        <taxon>Streptomycetaceae</taxon>
        <taxon>Streptomyces</taxon>
    </lineage>
</organism>
<keyword evidence="6" id="KW-0131">Cell cycle</keyword>
<keyword evidence="8" id="KW-1185">Reference proteome</keyword>
<dbReference type="Gene3D" id="2.30.31.20">
    <property type="entry name" value="Sporulation-specific cell division protein SsgB"/>
    <property type="match status" value="1"/>
</dbReference>
<dbReference type="Pfam" id="PF04686">
    <property type="entry name" value="SsgA"/>
    <property type="match status" value="1"/>
</dbReference>
<dbReference type="EMBL" id="JAATEL010000023">
    <property type="protein sequence ID" value="NJP16549.1"/>
    <property type="molecule type" value="Genomic_DNA"/>
</dbReference>
<dbReference type="InterPro" id="IPR038658">
    <property type="entry name" value="SsgB_sf"/>
</dbReference>
<dbReference type="Proteomes" id="UP000635996">
    <property type="component" value="Unassembled WGS sequence"/>
</dbReference>
<comment type="subcellular location">
    <subcellularLocation>
        <location evidence="1">Cell septum</location>
    </subcellularLocation>
</comment>
<comment type="caution">
    <text evidence="7">The sequence shown here is derived from an EMBL/GenBank/DDBJ whole genome shotgun (WGS) entry which is preliminary data.</text>
</comment>
<gene>
    <name evidence="7" type="ORF">HCJ95_20290</name>
</gene>
<evidence type="ECO:0000256" key="3">
    <source>
        <dbReference type="ARBA" id="ARBA00022618"/>
    </source>
</evidence>
<keyword evidence="3" id="KW-0132">Cell division</keyword>
<evidence type="ECO:0000256" key="6">
    <source>
        <dbReference type="ARBA" id="ARBA00023306"/>
    </source>
</evidence>
<evidence type="ECO:0000256" key="2">
    <source>
        <dbReference type="ARBA" id="ARBA00009323"/>
    </source>
</evidence>
<proteinExistence type="inferred from homology"/>
<dbReference type="InterPro" id="IPR006776">
    <property type="entry name" value="SsgB"/>
</dbReference>
<keyword evidence="4" id="KW-0749">Sporulation</keyword>
<sequence length="144" mass="15745">MSTVIEQPVQARLVAAAPQMSRITATLHYDPCDPFAVRMTFPAPATLDGVEVCWTFARELLTAGLDQPEGDGDVRVRPYGSGRTVMEFRAPEGTAVVHVDTGELRLFVRATNALVPAGREHLRLDLDEDLARLMGDDGQQDHTS</sequence>
<dbReference type="RefSeq" id="WP_168132113.1">
    <property type="nucleotide sequence ID" value="NZ_BMVZ01000016.1"/>
</dbReference>
<reference evidence="7 8" key="1">
    <citation type="submission" date="2020-03" db="EMBL/GenBank/DDBJ databases">
        <title>WGS of actinomycetes isolated from Thailand.</title>
        <authorList>
            <person name="Thawai C."/>
        </authorList>
    </citation>
    <scope>NUCLEOTIDE SEQUENCE [LARGE SCALE GENOMIC DNA]</scope>
    <source>
        <strain evidence="7 8">NBRC 13905</strain>
    </source>
</reference>
<evidence type="ECO:0000313" key="8">
    <source>
        <dbReference type="Proteomes" id="UP000635996"/>
    </source>
</evidence>
<protein>
    <submittedName>
        <fullName evidence="7">SsgA family sporulation/cell division regulator</fullName>
    </submittedName>
</protein>
<keyword evidence="5" id="KW-0717">Septation</keyword>
<comment type="similarity">
    <text evidence="2">Belongs to the SsgA family.</text>
</comment>
<accession>A0ABX0YZI4</accession>
<evidence type="ECO:0000256" key="4">
    <source>
        <dbReference type="ARBA" id="ARBA00022969"/>
    </source>
</evidence>